<accession>A0A367M0U7</accession>
<dbReference type="Proteomes" id="UP000253594">
    <property type="component" value="Unassembled WGS sequence"/>
</dbReference>
<feature type="domain" description="Isochorismatase-like" evidence="3">
    <location>
        <begin position="26"/>
        <end position="210"/>
    </location>
</feature>
<dbReference type="SUPFAM" id="SSF52499">
    <property type="entry name" value="Isochorismatase-like hydrolases"/>
    <property type="match status" value="1"/>
</dbReference>
<dbReference type="EMBL" id="QORE01001615">
    <property type="protein sequence ID" value="RCI71097.1"/>
    <property type="molecule type" value="Genomic_DNA"/>
</dbReference>
<organism evidence="4 5">
    <name type="scientific">Pseudomonas aeruginosa</name>
    <dbReference type="NCBI Taxonomy" id="287"/>
    <lineage>
        <taxon>Bacteria</taxon>
        <taxon>Pseudomonadati</taxon>
        <taxon>Pseudomonadota</taxon>
        <taxon>Gammaproteobacteria</taxon>
        <taxon>Pseudomonadales</taxon>
        <taxon>Pseudomonadaceae</taxon>
        <taxon>Pseudomonas</taxon>
    </lineage>
</organism>
<reference evidence="4 5" key="1">
    <citation type="submission" date="2018-07" db="EMBL/GenBank/DDBJ databases">
        <title>Mechanisms of high-level aminoglycoside resistance among Gram-negative pathogens in Brazil.</title>
        <authorList>
            <person name="Ballaben A.S."/>
            <person name="Darini A.L.C."/>
            <person name="Doi Y."/>
        </authorList>
    </citation>
    <scope>NUCLEOTIDE SEQUENCE [LARGE SCALE GENOMIC DNA]</scope>
    <source>
        <strain evidence="4 5">B2-305</strain>
    </source>
</reference>
<proteinExistence type="predicted"/>
<evidence type="ECO:0000256" key="1">
    <source>
        <dbReference type="ARBA" id="ARBA00022801"/>
    </source>
</evidence>
<evidence type="ECO:0000313" key="5">
    <source>
        <dbReference type="Proteomes" id="UP000253594"/>
    </source>
</evidence>
<dbReference type="InterPro" id="IPR036380">
    <property type="entry name" value="Isochorismatase-like_sf"/>
</dbReference>
<evidence type="ECO:0000313" key="4">
    <source>
        <dbReference type="EMBL" id="RCI71097.1"/>
    </source>
</evidence>
<gene>
    <name evidence="4" type="ORF">DT376_30975</name>
</gene>
<keyword evidence="1 4" id="KW-0378">Hydrolase</keyword>
<dbReference type="PANTHER" id="PTHR43540">
    <property type="entry name" value="PEROXYUREIDOACRYLATE/UREIDOACRYLATE AMIDOHYDROLASE-RELATED"/>
    <property type="match status" value="1"/>
</dbReference>
<sequence>MFWRNDPRFSRPHHSPRDLPFGRRQTAILFVDMQRAWVEPGRDPHVDPQAAGYFYERVQNQVIPNQQRLLGAMRAVDENVLHTIIESLTADGRDRSLDHKLSEMHLPKGSPDARVIDALEPTANEIVLPKTSSGVFNSTAIDYVLRNLGTRHLIVCGVVTDQCVDMAVRDAADRGYLVTLVEDACATHTPERHQACLEAIKGYCWISDTETVLQRIAALGRSNL</sequence>
<dbReference type="Pfam" id="PF00857">
    <property type="entry name" value="Isochorismatase"/>
    <property type="match status" value="1"/>
</dbReference>
<name>A0A367M0U7_PSEAI</name>
<feature type="region of interest" description="Disordered" evidence="2">
    <location>
        <begin position="1"/>
        <end position="20"/>
    </location>
</feature>
<dbReference type="PANTHER" id="PTHR43540:SF1">
    <property type="entry name" value="ISOCHORISMATASE HYDROLASE"/>
    <property type="match status" value="1"/>
</dbReference>
<evidence type="ECO:0000259" key="3">
    <source>
        <dbReference type="Pfam" id="PF00857"/>
    </source>
</evidence>
<dbReference type="Gene3D" id="3.40.50.850">
    <property type="entry name" value="Isochorismatase-like"/>
    <property type="match status" value="1"/>
</dbReference>
<comment type="caution">
    <text evidence="4">The sequence shown here is derived from an EMBL/GenBank/DDBJ whole genome shotgun (WGS) entry which is preliminary data.</text>
</comment>
<dbReference type="AlphaFoldDB" id="A0A367M0U7"/>
<dbReference type="CDD" id="cd00431">
    <property type="entry name" value="cysteine_hydrolases"/>
    <property type="match status" value="1"/>
</dbReference>
<dbReference type="InterPro" id="IPR000868">
    <property type="entry name" value="Isochorismatase-like_dom"/>
</dbReference>
<dbReference type="InterPro" id="IPR050272">
    <property type="entry name" value="Isochorismatase-like_hydrls"/>
</dbReference>
<protein>
    <submittedName>
        <fullName evidence="4">Cysteine hydrolase</fullName>
    </submittedName>
</protein>
<dbReference type="GO" id="GO:0016787">
    <property type="term" value="F:hydrolase activity"/>
    <property type="evidence" value="ECO:0007669"/>
    <property type="project" value="UniProtKB-KW"/>
</dbReference>
<evidence type="ECO:0000256" key="2">
    <source>
        <dbReference type="SAM" id="MobiDB-lite"/>
    </source>
</evidence>